<evidence type="ECO:0000313" key="1">
    <source>
        <dbReference type="EMBL" id="GAG43591.1"/>
    </source>
</evidence>
<comment type="caution">
    <text evidence="1">The sequence shown here is derived from an EMBL/GenBank/DDBJ whole genome shotgun (WGS) entry which is preliminary data.</text>
</comment>
<protein>
    <submittedName>
        <fullName evidence="1">Uncharacterized protein</fullName>
    </submittedName>
</protein>
<dbReference type="AlphaFoldDB" id="X0Z4Y2"/>
<organism evidence="1">
    <name type="scientific">marine sediment metagenome</name>
    <dbReference type="NCBI Taxonomy" id="412755"/>
    <lineage>
        <taxon>unclassified sequences</taxon>
        <taxon>metagenomes</taxon>
        <taxon>ecological metagenomes</taxon>
    </lineage>
</organism>
<sequence length="84" mass="10038">RKFQMNDKTCIVGNEYMPMPKKQSATQRHLTRAKLTNPARECDYKNCSIAFEHLVIICDKDINRDVQLCKKHYELFRKFIVKVF</sequence>
<proteinExistence type="predicted"/>
<reference evidence="1" key="1">
    <citation type="journal article" date="2014" name="Front. Microbiol.">
        <title>High frequency of phylogenetically diverse reductive dehalogenase-homologous genes in deep subseafloor sedimentary metagenomes.</title>
        <authorList>
            <person name="Kawai M."/>
            <person name="Futagami T."/>
            <person name="Toyoda A."/>
            <person name="Takaki Y."/>
            <person name="Nishi S."/>
            <person name="Hori S."/>
            <person name="Arai W."/>
            <person name="Tsubouchi T."/>
            <person name="Morono Y."/>
            <person name="Uchiyama I."/>
            <person name="Ito T."/>
            <person name="Fujiyama A."/>
            <person name="Inagaki F."/>
            <person name="Takami H."/>
        </authorList>
    </citation>
    <scope>NUCLEOTIDE SEQUENCE</scope>
    <source>
        <strain evidence="1">Expedition CK06-06</strain>
    </source>
</reference>
<accession>X0Z4Y2</accession>
<gene>
    <name evidence="1" type="ORF">S01H1_79869</name>
</gene>
<name>X0Z4Y2_9ZZZZ</name>
<dbReference type="EMBL" id="BARS01053883">
    <property type="protein sequence ID" value="GAG43591.1"/>
    <property type="molecule type" value="Genomic_DNA"/>
</dbReference>
<feature type="non-terminal residue" evidence="1">
    <location>
        <position position="1"/>
    </location>
</feature>